<dbReference type="EMBL" id="JYDJ01000045">
    <property type="protein sequence ID" value="KRX47245.1"/>
    <property type="molecule type" value="Genomic_DNA"/>
</dbReference>
<comment type="caution">
    <text evidence="1">The sequence shown here is derived from an EMBL/GenBank/DDBJ whole genome shotgun (WGS) entry which is preliminary data.</text>
</comment>
<accession>A0A0V0U7Z5</accession>
<keyword evidence="2" id="KW-1185">Reference proteome</keyword>
<dbReference type="AlphaFoldDB" id="A0A0V0U7Z5"/>
<evidence type="ECO:0000313" key="1">
    <source>
        <dbReference type="EMBL" id="KRX47245.1"/>
    </source>
</evidence>
<protein>
    <submittedName>
        <fullName evidence="1">Uncharacterized protein</fullName>
    </submittedName>
</protein>
<sequence>MSCRLNAVDRPLRALFRYWFLNVGYLNKRCLPCGKWPAFKALNGLCCTVAAD</sequence>
<organism evidence="1 2">
    <name type="scientific">Trichinella murrelli</name>
    <dbReference type="NCBI Taxonomy" id="144512"/>
    <lineage>
        <taxon>Eukaryota</taxon>
        <taxon>Metazoa</taxon>
        <taxon>Ecdysozoa</taxon>
        <taxon>Nematoda</taxon>
        <taxon>Enoplea</taxon>
        <taxon>Dorylaimia</taxon>
        <taxon>Trichinellida</taxon>
        <taxon>Trichinellidae</taxon>
        <taxon>Trichinella</taxon>
    </lineage>
</organism>
<proteinExistence type="predicted"/>
<evidence type="ECO:0000313" key="2">
    <source>
        <dbReference type="Proteomes" id="UP000055048"/>
    </source>
</evidence>
<name>A0A0V0U7Z5_9BILA</name>
<reference evidence="1 2" key="1">
    <citation type="submission" date="2015-01" db="EMBL/GenBank/DDBJ databases">
        <title>Evolution of Trichinella species and genotypes.</title>
        <authorList>
            <person name="Korhonen P.K."/>
            <person name="Edoardo P."/>
            <person name="Giuseppe L.R."/>
            <person name="Gasser R.B."/>
        </authorList>
    </citation>
    <scope>NUCLEOTIDE SEQUENCE [LARGE SCALE GENOMIC DNA]</scope>
    <source>
        <strain evidence="1">ISS417</strain>
    </source>
</reference>
<dbReference type="Proteomes" id="UP000055048">
    <property type="component" value="Unassembled WGS sequence"/>
</dbReference>
<gene>
    <name evidence="1" type="ORF">T05_6247</name>
</gene>